<dbReference type="PANTHER" id="PTHR47287">
    <property type="entry name" value="C2H2 AND C2HC ZINC FINGERS SUPERFAMILY PROTEIN"/>
    <property type="match status" value="1"/>
</dbReference>
<accession>A0A8X7UE45</accession>
<dbReference type="GO" id="GO:0008270">
    <property type="term" value="F:zinc ion binding"/>
    <property type="evidence" value="ECO:0007669"/>
    <property type="project" value="UniProtKB-KW"/>
</dbReference>
<dbReference type="Gene3D" id="3.30.160.60">
    <property type="entry name" value="Classic Zinc Finger"/>
    <property type="match status" value="2"/>
</dbReference>
<dbReference type="EMBL" id="JAAMPC010000012">
    <property type="protein sequence ID" value="KAG2274186.1"/>
    <property type="molecule type" value="Genomic_DNA"/>
</dbReference>
<evidence type="ECO:0000256" key="3">
    <source>
        <dbReference type="ARBA" id="ARBA00022771"/>
    </source>
</evidence>
<keyword evidence="5" id="KW-0539">Nucleus</keyword>
<sequence length="390" mass="43773">MDASRDEPKPSDSSCIVSTSNTLSLSLEHYNIDAEEDDYDQKSGEEGIKLDLMLAEYDYSQPQLNQELNLIGNLDASEATPSYKGSTSTEQKLFSCNYCQRTFHSSQALGGHQNAHKERGLWLSEGNRWKLSAIHMEQDHHLMDASRDEPKTYDSSCIASTSNTLSYPDSLNLSLEHYNIDAEEDDYDQKAGEEGIKLDLVLAEYDYSQPQLNQELNLIDNLDSSEATPSYKGSTSTEQKLFSCNYCQRTFHSSQALGGHQNAHKRERTLAKRGKQMEAFGHPYCFAPVPFHGQYSSNRSLGIQAHSMSHKLSSYNAFGVGEYGQFNWSRIPLVQQPAIGRLSSTENRHQMMFPPPLTSTCENFGSFNAGTIPVDSEEEQQKNLDLSLKL</sequence>
<feature type="domain" description="C2H2-type" evidence="7">
    <location>
        <begin position="94"/>
        <end position="116"/>
    </location>
</feature>
<dbReference type="InterPro" id="IPR036236">
    <property type="entry name" value="Znf_C2H2_sf"/>
</dbReference>
<protein>
    <recommendedName>
        <fullName evidence="7">C2H2-type domain-containing protein</fullName>
    </recommendedName>
</protein>
<evidence type="ECO:0000256" key="4">
    <source>
        <dbReference type="ARBA" id="ARBA00022833"/>
    </source>
</evidence>
<evidence type="ECO:0000256" key="2">
    <source>
        <dbReference type="ARBA" id="ARBA00022723"/>
    </source>
</evidence>
<dbReference type="Pfam" id="PF13912">
    <property type="entry name" value="zf-C2H2_6"/>
    <property type="match status" value="2"/>
</dbReference>
<dbReference type="PROSITE" id="PS50157">
    <property type="entry name" value="ZINC_FINGER_C2H2_2"/>
    <property type="match status" value="2"/>
</dbReference>
<reference evidence="8 9" key="1">
    <citation type="submission" date="2020-02" db="EMBL/GenBank/DDBJ databases">
        <authorList>
            <person name="Ma Q."/>
            <person name="Huang Y."/>
            <person name="Song X."/>
            <person name="Pei D."/>
        </authorList>
    </citation>
    <scope>NUCLEOTIDE SEQUENCE [LARGE SCALE GENOMIC DNA]</scope>
    <source>
        <strain evidence="8">Sxm20200214</strain>
        <tissue evidence="8">Leaf</tissue>
    </source>
</reference>
<feature type="domain" description="C2H2-type" evidence="7">
    <location>
        <begin position="242"/>
        <end position="269"/>
    </location>
</feature>
<dbReference type="AlphaFoldDB" id="A0A8X7UE45"/>
<evidence type="ECO:0000259" key="7">
    <source>
        <dbReference type="PROSITE" id="PS50157"/>
    </source>
</evidence>
<dbReference type="InterPro" id="IPR013087">
    <property type="entry name" value="Znf_C2H2_type"/>
</dbReference>
<comment type="subcellular location">
    <subcellularLocation>
        <location evidence="1">Nucleus</location>
    </subcellularLocation>
</comment>
<dbReference type="OrthoDB" id="1933825at2759"/>
<gene>
    <name evidence="8" type="ORF">Bca52824_056741</name>
</gene>
<keyword evidence="2" id="KW-0479">Metal-binding</keyword>
<comment type="caution">
    <text evidence="8">The sequence shown here is derived from an EMBL/GenBank/DDBJ whole genome shotgun (WGS) entry which is preliminary data.</text>
</comment>
<keyword evidence="9" id="KW-1185">Reference proteome</keyword>
<dbReference type="GO" id="GO:0009788">
    <property type="term" value="P:negative regulation of abscisic acid-activated signaling pathway"/>
    <property type="evidence" value="ECO:0007669"/>
    <property type="project" value="InterPro"/>
</dbReference>
<proteinExistence type="predicted"/>
<dbReference type="InterPro" id="IPR044246">
    <property type="entry name" value="ZFP3-like"/>
</dbReference>
<evidence type="ECO:0000313" key="9">
    <source>
        <dbReference type="Proteomes" id="UP000886595"/>
    </source>
</evidence>
<keyword evidence="3 6" id="KW-0863">Zinc-finger</keyword>
<dbReference type="SMART" id="SM00355">
    <property type="entry name" value="ZnF_C2H2"/>
    <property type="match status" value="2"/>
</dbReference>
<dbReference type="Proteomes" id="UP000886595">
    <property type="component" value="Unassembled WGS sequence"/>
</dbReference>
<dbReference type="GO" id="GO:0005634">
    <property type="term" value="C:nucleus"/>
    <property type="evidence" value="ECO:0007669"/>
    <property type="project" value="UniProtKB-SubCell"/>
</dbReference>
<organism evidence="8 9">
    <name type="scientific">Brassica carinata</name>
    <name type="common">Ethiopian mustard</name>
    <name type="synonym">Abyssinian cabbage</name>
    <dbReference type="NCBI Taxonomy" id="52824"/>
    <lineage>
        <taxon>Eukaryota</taxon>
        <taxon>Viridiplantae</taxon>
        <taxon>Streptophyta</taxon>
        <taxon>Embryophyta</taxon>
        <taxon>Tracheophyta</taxon>
        <taxon>Spermatophyta</taxon>
        <taxon>Magnoliopsida</taxon>
        <taxon>eudicotyledons</taxon>
        <taxon>Gunneridae</taxon>
        <taxon>Pentapetalae</taxon>
        <taxon>rosids</taxon>
        <taxon>malvids</taxon>
        <taxon>Brassicales</taxon>
        <taxon>Brassicaceae</taxon>
        <taxon>Brassiceae</taxon>
        <taxon>Brassica</taxon>
    </lineage>
</organism>
<name>A0A8X7UE45_BRACI</name>
<dbReference type="PANTHER" id="PTHR47287:SF17">
    <property type="entry name" value="C2H2 AND C2HC ZINC FINGERS SUPERFAMILY PROTEIN"/>
    <property type="match status" value="1"/>
</dbReference>
<evidence type="ECO:0000256" key="6">
    <source>
        <dbReference type="PROSITE-ProRule" id="PRU00042"/>
    </source>
</evidence>
<keyword evidence="4" id="KW-0862">Zinc</keyword>
<dbReference type="PROSITE" id="PS00028">
    <property type="entry name" value="ZINC_FINGER_C2H2_1"/>
    <property type="match status" value="2"/>
</dbReference>
<evidence type="ECO:0000256" key="5">
    <source>
        <dbReference type="ARBA" id="ARBA00023242"/>
    </source>
</evidence>
<evidence type="ECO:0000256" key="1">
    <source>
        <dbReference type="ARBA" id="ARBA00004123"/>
    </source>
</evidence>
<evidence type="ECO:0000313" key="8">
    <source>
        <dbReference type="EMBL" id="KAG2274186.1"/>
    </source>
</evidence>
<dbReference type="SUPFAM" id="SSF57667">
    <property type="entry name" value="beta-beta-alpha zinc fingers"/>
    <property type="match status" value="1"/>
</dbReference>